<keyword evidence="7" id="KW-0732">Signal</keyword>
<feature type="signal peptide" evidence="7">
    <location>
        <begin position="1"/>
        <end position="23"/>
    </location>
</feature>
<evidence type="ECO:0000256" key="6">
    <source>
        <dbReference type="SAM" id="MobiDB-lite"/>
    </source>
</evidence>
<evidence type="ECO:0000259" key="8">
    <source>
        <dbReference type="PROSITE" id="PS50011"/>
    </source>
</evidence>
<evidence type="ECO:0000256" key="3">
    <source>
        <dbReference type="ARBA" id="ARBA00022777"/>
    </source>
</evidence>
<dbReference type="EMBL" id="CAKOAT010875153">
    <property type="protein sequence ID" value="CAH8390056.1"/>
    <property type="molecule type" value="Genomic_DNA"/>
</dbReference>
<dbReference type="InterPro" id="IPR051681">
    <property type="entry name" value="Ser/Thr_Kinases-Pseudokinases"/>
</dbReference>
<dbReference type="InterPro" id="IPR011009">
    <property type="entry name" value="Kinase-like_dom_sf"/>
</dbReference>
<dbReference type="FunFam" id="3.30.200.20:FF:000180">
    <property type="entry name" value="serine/threonine-protein kinase STY46-like"/>
    <property type="match status" value="1"/>
</dbReference>
<feature type="region of interest" description="Disordered" evidence="6">
    <location>
        <begin position="351"/>
        <end position="374"/>
    </location>
</feature>
<feature type="compositionally biased region" description="Basic and acidic residues" evidence="6">
    <location>
        <begin position="284"/>
        <end position="302"/>
    </location>
</feature>
<reference evidence="9 10" key="1">
    <citation type="submission" date="2022-03" db="EMBL/GenBank/DDBJ databases">
        <authorList>
            <person name="Macdonald S."/>
            <person name="Ahmed S."/>
            <person name="Newling K."/>
        </authorList>
    </citation>
    <scope>NUCLEOTIDE SEQUENCE [LARGE SCALE GENOMIC DNA]</scope>
</reference>
<sequence>MGGSMLLIVCSSLVLMSTLRIGGRTLCLFVSCAEGARKQSMIELLKSNGGLSYGQNGSHFEPKPVPPPIPKKCDWEIEPAELDFSNAAMIGKGSFGEIVKAYWRGTPVAVKLILPSLSDDRLVIQDFRHEVDLLVKLHHPNIVQFLGVVTKRKPLMLITEYLREGDLHQYLKEKGGLTPATALNFALDIARNHGPDKGDGDQLKSPTVVIDSQLNKKVVAAKQRSSAKGTEHVISPSWRTLENVLCKQASSFSGSKGLSKGLSGAHQGPDRDSFQNFLISSSQRGDDKLNRGRNGKEMDRSPEMMGELQSVVLQQKVASKREEMDKPDKDRMGSTAVLRSKLWEILGKSSKANNEDVNSETPEVVKTKFMLPQR</sequence>
<dbReference type="GO" id="GO:0005524">
    <property type="term" value="F:ATP binding"/>
    <property type="evidence" value="ECO:0007669"/>
    <property type="project" value="UniProtKB-UniRule"/>
</dbReference>
<gene>
    <name evidence="9" type="ORF">ERUC_LOCUS42539</name>
</gene>
<evidence type="ECO:0000256" key="7">
    <source>
        <dbReference type="SAM" id="SignalP"/>
    </source>
</evidence>
<keyword evidence="4 5" id="KW-0067">ATP-binding</keyword>
<dbReference type="PROSITE" id="PS50011">
    <property type="entry name" value="PROTEIN_KINASE_DOM"/>
    <property type="match status" value="1"/>
</dbReference>
<dbReference type="Pfam" id="PF20435">
    <property type="entry name" value="ASY3-like"/>
    <property type="match status" value="1"/>
</dbReference>
<organism evidence="9 10">
    <name type="scientific">Eruca vesicaria subsp. sativa</name>
    <name type="common">Garden rocket</name>
    <name type="synonym">Eruca sativa</name>
    <dbReference type="NCBI Taxonomy" id="29727"/>
    <lineage>
        <taxon>Eukaryota</taxon>
        <taxon>Viridiplantae</taxon>
        <taxon>Streptophyta</taxon>
        <taxon>Embryophyta</taxon>
        <taxon>Tracheophyta</taxon>
        <taxon>Spermatophyta</taxon>
        <taxon>Magnoliopsida</taxon>
        <taxon>eudicotyledons</taxon>
        <taxon>Gunneridae</taxon>
        <taxon>Pentapetalae</taxon>
        <taxon>rosids</taxon>
        <taxon>malvids</taxon>
        <taxon>Brassicales</taxon>
        <taxon>Brassicaceae</taxon>
        <taxon>Brassiceae</taxon>
        <taxon>Eruca</taxon>
    </lineage>
</organism>
<name>A0ABC8M396_ERUVS</name>
<accession>A0ABC8M396</accession>
<feature type="compositionally biased region" description="Polar residues" evidence="6">
    <location>
        <begin position="274"/>
        <end position="283"/>
    </location>
</feature>
<evidence type="ECO:0000313" key="10">
    <source>
        <dbReference type="Proteomes" id="UP001642260"/>
    </source>
</evidence>
<evidence type="ECO:0000256" key="2">
    <source>
        <dbReference type="ARBA" id="ARBA00022741"/>
    </source>
</evidence>
<evidence type="ECO:0000313" key="9">
    <source>
        <dbReference type="EMBL" id="CAH8390056.1"/>
    </source>
</evidence>
<dbReference type="PANTHER" id="PTHR44329:SF289">
    <property type="entry name" value="SERINE_THREONINE-PROTEIN KINASE VIK"/>
    <property type="match status" value="1"/>
</dbReference>
<keyword evidence="1" id="KW-0808">Transferase</keyword>
<keyword evidence="10" id="KW-1185">Reference proteome</keyword>
<evidence type="ECO:0000256" key="1">
    <source>
        <dbReference type="ARBA" id="ARBA00022679"/>
    </source>
</evidence>
<feature type="binding site" evidence="5">
    <location>
        <position position="111"/>
    </location>
    <ligand>
        <name>ATP</name>
        <dbReference type="ChEBI" id="CHEBI:30616"/>
    </ligand>
</feature>
<evidence type="ECO:0000256" key="5">
    <source>
        <dbReference type="PROSITE-ProRule" id="PRU10141"/>
    </source>
</evidence>
<dbReference type="InterPro" id="IPR046845">
    <property type="entry name" value="ASY3-like_CC"/>
</dbReference>
<dbReference type="InterPro" id="IPR000719">
    <property type="entry name" value="Prot_kinase_dom"/>
</dbReference>
<dbReference type="Proteomes" id="UP001642260">
    <property type="component" value="Unassembled WGS sequence"/>
</dbReference>
<keyword evidence="3" id="KW-0418">Kinase</keyword>
<feature type="region of interest" description="Disordered" evidence="6">
    <location>
        <begin position="254"/>
        <end position="303"/>
    </location>
</feature>
<feature type="domain" description="Protein kinase" evidence="8">
    <location>
        <begin position="84"/>
        <end position="374"/>
    </location>
</feature>
<evidence type="ECO:0000256" key="4">
    <source>
        <dbReference type="ARBA" id="ARBA00022840"/>
    </source>
</evidence>
<proteinExistence type="predicted"/>
<dbReference type="InterPro" id="IPR017441">
    <property type="entry name" value="Protein_kinase_ATP_BS"/>
</dbReference>
<feature type="chain" id="PRO_5044869735" description="Protein kinase domain-containing protein" evidence="7">
    <location>
        <begin position="24"/>
        <end position="374"/>
    </location>
</feature>
<protein>
    <recommendedName>
        <fullName evidence="8">Protein kinase domain-containing protein</fullName>
    </recommendedName>
</protein>
<dbReference type="PANTHER" id="PTHR44329">
    <property type="entry name" value="SERINE/THREONINE-PROTEIN KINASE TNNI3K-RELATED"/>
    <property type="match status" value="1"/>
</dbReference>
<feature type="compositionally biased region" description="Polar residues" evidence="6">
    <location>
        <begin position="351"/>
        <end position="361"/>
    </location>
</feature>
<dbReference type="AlphaFoldDB" id="A0ABC8M396"/>
<dbReference type="SUPFAM" id="SSF56112">
    <property type="entry name" value="Protein kinase-like (PK-like)"/>
    <property type="match status" value="1"/>
</dbReference>
<keyword evidence="2 5" id="KW-0547">Nucleotide-binding</keyword>
<comment type="caution">
    <text evidence="9">The sequence shown here is derived from an EMBL/GenBank/DDBJ whole genome shotgun (WGS) entry which is preliminary data.</text>
</comment>
<dbReference type="PROSITE" id="PS00107">
    <property type="entry name" value="PROTEIN_KINASE_ATP"/>
    <property type="match status" value="1"/>
</dbReference>
<dbReference type="GO" id="GO:0004672">
    <property type="term" value="F:protein kinase activity"/>
    <property type="evidence" value="ECO:0007669"/>
    <property type="project" value="UniProtKB-ARBA"/>
</dbReference>
<dbReference type="Gene3D" id="1.10.510.10">
    <property type="entry name" value="Transferase(Phosphotransferase) domain 1"/>
    <property type="match status" value="1"/>
</dbReference>
<feature type="compositionally biased region" description="Low complexity" evidence="6">
    <location>
        <begin position="254"/>
        <end position="264"/>
    </location>
</feature>